<keyword evidence="10" id="KW-1185">Reference proteome</keyword>
<dbReference type="RefSeq" id="WP_160623840.1">
    <property type="nucleotide sequence ID" value="NZ_WUUQ01000001.1"/>
</dbReference>
<proteinExistence type="predicted"/>
<dbReference type="Proteomes" id="UP000434036">
    <property type="component" value="Unassembled WGS sequence"/>
</dbReference>
<evidence type="ECO:0000259" key="8">
    <source>
        <dbReference type="PROSITE" id="PS51101"/>
    </source>
</evidence>
<protein>
    <submittedName>
        <fullName evidence="9">PTS transporter subunit IIB</fullName>
    </submittedName>
</protein>
<evidence type="ECO:0000256" key="6">
    <source>
        <dbReference type="ARBA" id="ARBA00022683"/>
    </source>
</evidence>
<evidence type="ECO:0000256" key="4">
    <source>
        <dbReference type="ARBA" id="ARBA00022597"/>
    </source>
</evidence>
<keyword evidence="6" id="KW-0598">Phosphotransferase system</keyword>
<reference evidence="9 10" key="1">
    <citation type="submission" date="2019-12" db="EMBL/GenBank/DDBJ databases">
        <authorList>
            <person name="Yang R."/>
        </authorList>
    </citation>
    <scope>NUCLEOTIDE SEQUENCE [LARGE SCALE GENOMIC DNA]</scope>
    <source>
        <strain evidence="9 10">DONG20-135</strain>
    </source>
</reference>
<dbReference type="AlphaFoldDB" id="A0A6N8U238"/>
<evidence type="ECO:0000256" key="5">
    <source>
        <dbReference type="ARBA" id="ARBA00022679"/>
    </source>
</evidence>
<sequence length="156" mass="17294">MIKVLRIDDRLMHAQVTFGWSTSLNVKGILIASDAVAGNETMKMAVQFAKPAAVKLWVKPLDEAIAVIPKLNGFDYNTMVLVEHVQDALKIVQNCDCIPFVNMGGNRIAEGKRPILGTIYVSDQDLRDLAVIEKMGIKVEVQKMITDPSHSLDEFI</sequence>
<keyword evidence="7" id="KW-0418">Kinase</keyword>
<gene>
    <name evidence="9" type="ORF">GSF08_00090</name>
</gene>
<accession>A0A6N8U238</accession>
<evidence type="ECO:0000256" key="2">
    <source>
        <dbReference type="ARBA" id="ARBA00022448"/>
    </source>
</evidence>
<dbReference type="PROSITE" id="PS51101">
    <property type="entry name" value="PTS_EIIB_TYPE_4"/>
    <property type="match status" value="1"/>
</dbReference>
<dbReference type="GO" id="GO:0016301">
    <property type="term" value="F:kinase activity"/>
    <property type="evidence" value="ECO:0007669"/>
    <property type="project" value="UniProtKB-KW"/>
</dbReference>
<comment type="caution">
    <text evidence="9">The sequence shown here is derived from an EMBL/GenBank/DDBJ whole genome shotgun (WGS) entry which is preliminary data.</text>
</comment>
<keyword evidence="5" id="KW-0808">Transferase</keyword>
<dbReference type="EMBL" id="WUUQ01000001">
    <property type="protein sequence ID" value="MXQ72338.1"/>
    <property type="molecule type" value="Genomic_DNA"/>
</dbReference>
<dbReference type="InterPro" id="IPR004720">
    <property type="entry name" value="PTS_IIB_sorbose-sp"/>
</dbReference>
<dbReference type="GO" id="GO:0005737">
    <property type="term" value="C:cytoplasm"/>
    <property type="evidence" value="ECO:0007669"/>
    <property type="project" value="UniProtKB-SubCell"/>
</dbReference>
<dbReference type="Gene3D" id="3.40.35.10">
    <property type="entry name" value="Phosphotransferase system, sorbose subfamily IIB component"/>
    <property type="match status" value="1"/>
</dbReference>
<organism evidence="9 10">
    <name type="scientific">Copranaerobaculum intestinale</name>
    <dbReference type="NCBI Taxonomy" id="2692629"/>
    <lineage>
        <taxon>Bacteria</taxon>
        <taxon>Bacillati</taxon>
        <taxon>Bacillota</taxon>
        <taxon>Erysipelotrichia</taxon>
        <taxon>Erysipelotrichales</taxon>
        <taxon>Erysipelotrichaceae</taxon>
        <taxon>Copranaerobaculum</taxon>
    </lineage>
</organism>
<keyword evidence="2" id="KW-0813">Transport</keyword>
<reference evidence="9 10" key="2">
    <citation type="submission" date="2020-01" db="EMBL/GenBank/DDBJ databases">
        <title>Clostridiaceae sp. nov. isolated from the gut of human by culturomics.</title>
        <authorList>
            <person name="Chang Y."/>
        </authorList>
    </citation>
    <scope>NUCLEOTIDE SEQUENCE [LARGE SCALE GENOMIC DNA]</scope>
    <source>
        <strain evidence="9 10">DONG20-135</strain>
    </source>
</reference>
<evidence type="ECO:0000256" key="3">
    <source>
        <dbReference type="ARBA" id="ARBA00022490"/>
    </source>
</evidence>
<dbReference type="GO" id="GO:0009401">
    <property type="term" value="P:phosphoenolpyruvate-dependent sugar phosphotransferase system"/>
    <property type="evidence" value="ECO:0007669"/>
    <property type="project" value="UniProtKB-KW"/>
</dbReference>
<dbReference type="GO" id="GO:0008982">
    <property type="term" value="F:protein-N(PI)-phosphohistidine-sugar phosphotransferase activity"/>
    <property type="evidence" value="ECO:0007669"/>
    <property type="project" value="InterPro"/>
</dbReference>
<name>A0A6N8U238_9FIRM</name>
<evidence type="ECO:0000313" key="10">
    <source>
        <dbReference type="Proteomes" id="UP000434036"/>
    </source>
</evidence>
<dbReference type="InterPro" id="IPR036667">
    <property type="entry name" value="PTS_IIB_sorbose-sp_sf"/>
</dbReference>
<keyword evidence="3" id="KW-0963">Cytoplasm</keyword>
<evidence type="ECO:0000313" key="9">
    <source>
        <dbReference type="EMBL" id="MXQ72338.1"/>
    </source>
</evidence>
<dbReference type="SUPFAM" id="SSF52728">
    <property type="entry name" value="PTS IIb component"/>
    <property type="match status" value="1"/>
</dbReference>
<feature type="domain" description="PTS EIIB type-4" evidence="8">
    <location>
        <begin position="1"/>
        <end position="156"/>
    </location>
</feature>
<evidence type="ECO:0000256" key="1">
    <source>
        <dbReference type="ARBA" id="ARBA00004496"/>
    </source>
</evidence>
<evidence type="ECO:0000256" key="7">
    <source>
        <dbReference type="ARBA" id="ARBA00022777"/>
    </source>
</evidence>
<keyword evidence="4" id="KW-0762">Sugar transport</keyword>
<dbReference type="Pfam" id="PF03830">
    <property type="entry name" value="PTSIIB_sorb"/>
    <property type="match status" value="1"/>
</dbReference>
<comment type="subcellular location">
    <subcellularLocation>
        <location evidence="1">Cytoplasm</location>
    </subcellularLocation>
</comment>